<dbReference type="RefSeq" id="WP_142892275.1">
    <property type="nucleotide sequence ID" value="NZ_ML660161.1"/>
</dbReference>
<feature type="region of interest" description="Disordered" evidence="1">
    <location>
        <begin position="142"/>
        <end position="190"/>
    </location>
</feature>
<dbReference type="Proteomes" id="UP000315439">
    <property type="component" value="Unassembled WGS sequence"/>
</dbReference>
<evidence type="ECO:0000313" key="3">
    <source>
        <dbReference type="Proteomes" id="UP000315439"/>
    </source>
</evidence>
<dbReference type="AlphaFoldDB" id="A0A545UH52"/>
<dbReference type="Pfam" id="PF12048">
    <property type="entry name" value="DUF3530"/>
    <property type="match status" value="1"/>
</dbReference>
<dbReference type="EMBL" id="VIKS01000003">
    <property type="protein sequence ID" value="TQV88796.1"/>
    <property type="molecule type" value="Genomic_DNA"/>
</dbReference>
<name>A0A545UH52_9GAMM</name>
<keyword evidence="3" id="KW-1185">Reference proteome</keyword>
<sequence length="337" mass="38047">MYPGILKILVSTLKYLLLTVILFSSQLLFQREIFSAENNIEEKQPGNTGELNLTKLSWPVNLDHLDKNNSSDESLWVDAKNEKVLVLKYRSKGRKQRGDIIILPAQGENADHPRVVRPLSVQLSQLGWNVLIPTLPLEDYPEKLIPESPNEIDNQSDGTEDNNPTSESASSSATQPPADTTAENSEPTVPMVQKTFFPDAKSYQDFVSQLILEVIAQVEPTTNNLVMIGLQNSSYWMLNSAKNSRRITQVVLISPQQPKNINEPLVSDFEGQYLPLYTFIENSEGSSAFIDALDKKLWQSDIQRMNRNTFTHYKIALEDVRIAKIITGWVESQQKSN</sequence>
<evidence type="ECO:0000256" key="1">
    <source>
        <dbReference type="SAM" id="MobiDB-lite"/>
    </source>
</evidence>
<dbReference type="OrthoDB" id="6193602at2"/>
<dbReference type="InterPro" id="IPR022529">
    <property type="entry name" value="DUF3530"/>
</dbReference>
<proteinExistence type="predicted"/>
<organism evidence="2 3">
    <name type="scientific">Aliikangiella coralliicola</name>
    <dbReference type="NCBI Taxonomy" id="2592383"/>
    <lineage>
        <taxon>Bacteria</taxon>
        <taxon>Pseudomonadati</taxon>
        <taxon>Pseudomonadota</taxon>
        <taxon>Gammaproteobacteria</taxon>
        <taxon>Oceanospirillales</taxon>
        <taxon>Pleioneaceae</taxon>
        <taxon>Aliikangiella</taxon>
    </lineage>
</organism>
<reference evidence="2 3" key="1">
    <citation type="submission" date="2019-07" db="EMBL/GenBank/DDBJ databases">
        <title>Draft genome for Aliikangiella sp. M105.</title>
        <authorList>
            <person name="Wang G."/>
        </authorList>
    </citation>
    <scope>NUCLEOTIDE SEQUENCE [LARGE SCALE GENOMIC DNA]</scope>
    <source>
        <strain evidence="2 3">M105</strain>
    </source>
</reference>
<evidence type="ECO:0000313" key="2">
    <source>
        <dbReference type="EMBL" id="TQV88796.1"/>
    </source>
</evidence>
<feature type="compositionally biased region" description="Polar residues" evidence="1">
    <location>
        <begin position="151"/>
        <end position="187"/>
    </location>
</feature>
<comment type="caution">
    <text evidence="2">The sequence shown here is derived from an EMBL/GenBank/DDBJ whole genome shotgun (WGS) entry which is preliminary data.</text>
</comment>
<gene>
    <name evidence="2" type="ORF">FLL46_04490</name>
</gene>
<protein>
    <submittedName>
        <fullName evidence="2">DUF3530 family protein</fullName>
    </submittedName>
</protein>
<accession>A0A545UH52</accession>